<feature type="region of interest" description="Disordered" evidence="1">
    <location>
        <begin position="30"/>
        <end position="60"/>
    </location>
</feature>
<evidence type="ECO:0000256" key="2">
    <source>
        <dbReference type="SAM" id="Phobius"/>
    </source>
</evidence>
<feature type="transmembrane region" description="Helical" evidence="2">
    <location>
        <begin position="7"/>
        <end position="23"/>
    </location>
</feature>
<keyword evidence="4" id="KW-1185">Reference proteome</keyword>
<keyword evidence="3" id="KW-0614">Plasmid</keyword>
<sequence length="284" mass="30157">MRIPIKAVLALVAVIVVIAYLLLRPTHDEPAPATAPTSGAPTAQEETAPAASTAASEPSEVEVPGVIRKFVKSYAERSTDQDAWGDQLSPYTTPGLYASLLSSDRDLARTAGDQILEAEDQRVSVGSGGTASYTLTYQEIEGEDEGDSTHYVVTAIDYVDPPERAALPLGSNATEQLRPIVQDALTATIAQPGGMSDEDREGAIRDVFSDPHDALHIKRVASSKTSIRVGNAHELVAAEERGQLVVHATAPYAPDGQTAAKWVTVTVSLERDSSGQWQLKDATV</sequence>
<accession>A0ABY4NB94</accession>
<protein>
    <recommendedName>
        <fullName evidence="5">Conjugal transfer protein</fullName>
    </recommendedName>
</protein>
<keyword evidence="2" id="KW-1133">Transmembrane helix</keyword>
<keyword evidence="2" id="KW-0812">Transmembrane</keyword>
<feature type="compositionally biased region" description="Low complexity" evidence="1">
    <location>
        <begin position="31"/>
        <end position="58"/>
    </location>
</feature>
<geneLocation type="plasmid" evidence="3 4">
    <name>pCBA3104-01</name>
</geneLocation>
<reference evidence="3" key="1">
    <citation type="submission" date="2022-05" db="EMBL/GenBank/DDBJ databases">
        <title>Genomic analysis of Brachybacterium sp. CBA3104.</title>
        <authorList>
            <person name="Roh S.W."/>
            <person name="Kim Y.B."/>
            <person name="Kim Y."/>
        </authorList>
    </citation>
    <scope>NUCLEOTIDE SEQUENCE</scope>
    <source>
        <strain evidence="3">CBA3104</strain>
        <plasmid evidence="3">pCBA3104-01</plasmid>
    </source>
</reference>
<dbReference type="EMBL" id="CP097219">
    <property type="protein sequence ID" value="UQN31806.1"/>
    <property type="molecule type" value="Genomic_DNA"/>
</dbReference>
<keyword evidence="2" id="KW-0472">Membrane</keyword>
<evidence type="ECO:0000256" key="1">
    <source>
        <dbReference type="SAM" id="MobiDB-lite"/>
    </source>
</evidence>
<gene>
    <name evidence="3" type="ORF">M4486_19645</name>
</gene>
<evidence type="ECO:0000313" key="4">
    <source>
        <dbReference type="Proteomes" id="UP001055868"/>
    </source>
</evidence>
<dbReference type="Proteomes" id="UP001055868">
    <property type="component" value="Plasmid pCBA3104-01"/>
</dbReference>
<evidence type="ECO:0000313" key="3">
    <source>
        <dbReference type="EMBL" id="UQN31806.1"/>
    </source>
</evidence>
<organism evidence="3 4">
    <name type="scientific">Brachybacterium kimchii</name>
    <dbReference type="NCBI Taxonomy" id="2942909"/>
    <lineage>
        <taxon>Bacteria</taxon>
        <taxon>Bacillati</taxon>
        <taxon>Actinomycetota</taxon>
        <taxon>Actinomycetes</taxon>
        <taxon>Micrococcales</taxon>
        <taxon>Dermabacteraceae</taxon>
        <taxon>Brachybacterium</taxon>
    </lineage>
</organism>
<dbReference type="RefSeq" id="WP_249481230.1">
    <property type="nucleotide sequence ID" value="NZ_CP097219.1"/>
</dbReference>
<name>A0ABY4NB94_9MICO</name>
<proteinExistence type="predicted"/>
<evidence type="ECO:0008006" key="5">
    <source>
        <dbReference type="Google" id="ProtNLM"/>
    </source>
</evidence>